<dbReference type="Gene3D" id="3.30.230.10">
    <property type="match status" value="1"/>
</dbReference>
<dbReference type="GO" id="GO:0005524">
    <property type="term" value="F:ATP binding"/>
    <property type="evidence" value="ECO:0007669"/>
    <property type="project" value="UniProtKB-KW"/>
</dbReference>
<dbReference type="InterPro" id="IPR020568">
    <property type="entry name" value="Ribosomal_Su5_D2-typ_SF"/>
</dbReference>
<accession>A0A842HE52</accession>
<gene>
    <name evidence="1" type="ORF">H5P28_06245</name>
</gene>
<keyword evidence="1" id="KW-0067">ATP-binding</keyword>
<evidence type="ECO:0000313" key="2">
    <source>
        <dbReference type="Proteomes" id="UP000546464"/>
    </source>
</evidence>
<dbReference type="InterPro" id="IPR014721">
    <property type="entry name" value="Ribsml_uS5_D2-typ_fold_subgr"/>
</dbReference>
<name>A0A842HE52_9BACT</name>
<dbReference type="Proteomes" id="UP000546464">
    <property type="component" value="Unassembled WGS sequence"/>
</dbReference>
<reference evidence="1 2" key="1">
    <citation type="submission" date="2020-07" db="EMBL/GenBank/DDBJ databases">
        <authorList>
            <person name="Feng X."/>
        </authorList>
    </citation>
    <scope>NUCLEOTIDE SEQUENCE [LARGE SCALE GENOMIC DNA]</scope>
    <source>
        <strain evidence="1 2">JCM31066</strain>
    </source>
</reference>
<dbReference type="AlphaFoldDB" id="A0A842HE52"/>
<keyword evidence="2" id="KW-1185">Reference proteome</keyword>
<dbReference type="Pfam" id="PF13541">
    <property type="entry name" value="ChlI"/>
    <property type="match status" value="1"/>
</dbReference>
<evidence type="ECO:0000313" key="1">
    <source>
        <dbReference type="EMBL" id="MBC2593857.1"/>
    </source>
</evidence>
<protein>
    <submittedName>
        <fullName evidence="1">ATP-binding protein</fullName>
    </submittedName>
</protein>
<comment type="caution">
    <text evidence="1">The sequence shown here is derived from an EMBL/GenBank/DDBJ whole genome shotgun (WGS) entry which is preliminary data.</text>
</comment>
<dbReference type="EMBL" id="JACHVB010000016">
    <property type="protein sequence ID" value="MBC2593857.1"/>
    <property type="molecule type" value="Genomic_DNA"/>
</dbReference>
<sequence>MLAVVTSGALVGVEAQPVQVEVNAGEFGEAGVYLVGLPDAAVKESKDRVSSALANSGFRMPHTRTTINLAPGHLRKEGPCYDLPIALGLLAATNQLRPETLEGYLIAGEMSLSGALRPVRGGLAFGLLARKQKLKGVLLPPESAEEAVLAEGVNVYPVKSLDEAVRFLEGEHAITPMTTALWKISWWSQRRCSQSGRGASSSGFF</sequence>
<organism evidence="1 2">
    <name type="scientific">Ruficoccus amylovorans</name>
    <dbReference type="NCBI Taxonomy" id="1804625"/>
    <lineage>
        <taxon>Bacteria</taxon>
        <taxon>Pseudomonadati</taxon>
        <taxon>Verrucomicrobiota</taxon>
        <taxon>Opitutia</taxon>
        <taxon>Puniceicoccales</taxon>
        <taxon>Cerasicoccaceae</taxon>
        <taxon>Ruficoccus</taxon>
    </lineage>
</organism>
<keyword evidence="1" id="KW-0547">Nucleotide-binding</keyword>
<dbReference type="SUPFAM" id="SSF54211">
    <property type="entry name" value="Ribosomal protein S5 domain 2-like"/>
    <property type="match status" value="1"/>
</dbReference>
<dbReference type="RefSeq" id="WP_185674857.1">
    <property type="nucleotide sequence ID" value="NZ_JACHVB010000016.1"/>
</dbReference>
<proteinExistence type="predicted"/>